<gene>
    <name evidence="2" type="ORF">BHAOGJBA_2527</name>
</gene>
<sequence>MGGSTREDTDMQARRRPAGGPEPQGAAISPRDAATGQVRATDGPMERAGTEAEARERGEAGPFEGRREG</sequence>
<evidence type="ECO:0008006" key="4">
    <source>
        <dbReference type="Google" id="ProtNLM"/>
    </source>
</evidence>
<comment type="caution">
    <text evidence="2">The sequence shown here is derived from an EMBL/GenBank/DDBJ whole genome shotgun (WGS) entry which is preliminary data.</text>
</comment>
<feature type="compositionally biased region" description="Basic and acidic residues" evidence="1">
    <location>
        <begin position="44"/>
        <end position="69"/>
    </location>
</feature>
<feature type="region of interest" description="Disordered" evidence="1">
    <location>
        <begin position="1"/>
        <end position="69"/>
    </location>
</feature>
<evidence type="ECO:0000313" key="2">
    <source>
        <dbReference type="EMBL" id="GJD89002.1"/>
    </source>
</evidence>
<reference evidence="2" key="2">
    <citation type="submission" date="2021-08" db="EMBL/GenBank/DDBJ databases">
        <authorList>
            <person name="Tani A."/>
            <person name="Ola A."/>
            <person name="Ogura Y."/>
            <person name="Katsura K."/>
            <person name="Hayashi T."/>
        </authorList>
    </citation>
    <scope>NUCLEOTIDE SEQUENCE</scope>
    <source>
        <strain evidence="2">DSM 16372</strain>
    </source>
</reference>
<evidence type="ECO:0000313" key="3">
    <source>
        <dbReference type="Proteomes" id="UP001055247"/>
    </source>
</evidence>
<feature type="compositionally biased region" description="Basic and acidic residues" evidence="1">
    <location>
        <begin position="1"/>
        <end position="13"/>
    </location>
</feature>
<dbReference type="AlphaFoldDB" id="A0AAV4ZKR1"/>
<protein>
    <recommendedName>
        <fullName evidence="4">Stress-induced protein</fullName>
    </recommendedName>
</protein>
<evidence type="ECO:0000256" key="1">
    <source>
        <dbReference type="SAM" id="MobiDB-lite"/>
    </source>
</evidence>
<keyword evidence="3" id="KW-1185">Reference proteome</keyword>
<proteinExistence type="predicted"/>
<name>A0AAV4ZKR1_9HYPH</name>
<accession>A0AAV4ZKR1</accession>
<dbReference type="EMBL" id="BPQO01000009">
    <property type="protein sequence ID" value="GJD89002.1"/>
    <property type="molecule type" value="Genomic_DNA"/>
</dbReference>
<dbReference type="RefSeq" id="WP_066919460.1">
    <property type="nucleotide sequence ID" value="NZ_BPQO01000009.1"/>
</dbReference>
<dbReference type="Proteomes" id="UP001055247">
    <property type="component" value="Unassembled WGS sequence"/>
</dbReference>
<organism evidence="2 3">
    <name type="scientific">Methylobacterium hispanicum</name>
    <dbReference type="NCBI Taxonomy" id="270350"/>
    <lineage>
        <taxon>Bacteria</taxon>
        <taxon>Pseudomonadati</taxon>
        <taxon>Pseudomonadota</taxon>
        <taxon>Alphaproteobacteria</taxon>
        <taxon>Hyphomicrobiales</taxon>
        <taxon>Methylobacteriaceae</taxon>
        <taxon>Methylobacterium</taxon>
    </lineage>
</organism>
<reference evidence="2" key="1">
    <citation type="journal article" date="2016" name="Front. Microbiol.">
        <title>Genome Sequence of the Piezophilic, Mesophilic Sulfate-Reducing Bacterium Desulfovibrio indicus J2T.</title>
        <authorList>
            <person name="Cao J."/>
            <person name="Maignien L."/>
            <person name="Shao Z."/>
            <person name="Alain K."/>
            <person name="Jebbar M."/>
        </authorList>
    </citation>
    <scope>NUCLEOTIDE SEQUENCE</scope>
    <source>
        <strain evidence="2">DSM 16372</strain>
    </source>
</reference>